<protein>
    <recommendedName>
        <fullName evidence="2">hydroxymethylpyrimidine kinase</fullName>
        <ecNumber evidence="2">2.7.1.49</ecNumber>
    </recommendedName>
</protein>
<dbReference type="RefSeq" id="WP_179975650.1">
    <property type="nucleotide sequence ID" value="NZ_CP049075.1"/>
</dbReference>
<evidence type="ECO:0000256" key="2">
    <source>
        <dbReference type="ARBA" id="ARBA00012135"/>
    </source>
</evidence>
<dbReference type="GO" id="GO:0009229">
    <property type="term" value="P:thiamine diphosphate biosynthetic process"/>
    <property type="evidence" value="ECO:0007669"/>
    <property type="project" value="UniProtKB-UniPathway"/>
</dbReference>
<keyword evidence="3 8" id="KW-0808">Transferase</keyword>
<accession>A0A7H9CGG8</accession>
<name>A0A7H9CGG8_9BACT</name>
<gene>
    <name evidence="8" type="primary">thiD</name>
    <name evidence="8" type="ORF">CINF_0539</name>
</gene>
<comment type="pathway">
    <text evidence="1">Cofactor biosynthesis; thiamine diphosphate biosynthesis.</text>
</comment>
<dbReference type="InterPro" id="IPR029056">
    <property type="entry name" value="Ribokinase-like"/>
</dbReference>
<dbReference type="UniPathway" id="UPA00060">
    <property type="reaction ID" value="UER00138"/>
</dbReference>
<keyword evidence="9" id="KW-1185">Reference proteome</keyword>
<dbReference type="NCBIfam" id="TIGR00097">
    <property type="entry name" value="HMP-P_kinase"/>
    <property type="match status" value="1"/>
</dbReference>
<dbReference type="SUPFAM" id="SSF53613">
    <property type="entry name" value="Ribokinase-like"/>
    <property type="match status" value="1"/>
</dbReference>
<dbReference type="EC" id="2.7.1.49" evidence="2"/>
<dbReference type="KEGG" id="cinf:CINF_0539"/>
<dbReference type="Gene3D" id="3.40.1190.20">
    <property type="match status" value="1"/>
</dbReference>
<evidence type="ECO:0000256" key="5">
    <source>
        <dbReference type="ARBA" id="ARBA00022777"/>
    </source>
</evidence>
<evidence type="ECO:0000256" key="4">
    <source>
        <dbReference type="ARBA" id="ARBA00022741"/>
    </source>
</evidence>
<dbReference type="PANTHER" id="PTHR20858">
    <property type="entry name" value="PHOSPHOMETHYLPYRIMIDINE KINASE"/>
    <property type="match status" value="1"/>
</dbReference>
<dbReference type="AlphaFoldDB" id="A0A7H9CGG8"/>
<dbReference type="CDD" id="cd01169">
    <property type="entry name" value="HMPP_kinase"/>
    <property type="match status" value="1"/>
</dbReference>
<dbReference type="GO" id="GO:0005524">
    <property type="term" value="F:ATP binding"/>
    <property type="evidence" value="ECO:0007669"/>
    <property type="project" value="UniProtKB-KW"/>
</dbReference>
<dbReference type="GO" id="GO:0009228">
    <property type="term" value="P:thiamine biosynthetic process"/>
    <property type="evidence" value="ECO:0007669"/>
    <property type="project" value="InterPro"/>
</dbReference>
<evidence type="ECO:0000256" key="1">
    <source>
        <dbReference type="ARBA" id="ARBA00004948"/>
    </source>
</evidence>
<evidence type="ECO:0000313" key="8">
    <source>
        <dbReference type="EMBL" id="QLI05062.1"/>
    </source>
</evidence>
<evidence type="ECO:0000256" key="3">
    <source>
        <dbReference type="ARBA" id="ARBA00022679"/>
    </source>
</evidence>
<sequence length="267" mass="28306">MKKILSIAGLDSSGGAGIGADIKTITAHKMYAMSAVSAITAQNTLGVRAIMQASAQILSEQISACFDDMGVDALKTGMLFNAELVNAVIKTLKKYQAKNIVCDPVMLATSGAKLLQDDAIDALWELFSISDIITPNLSEASFLAKCEIKNLSDMKKTAKALHTRILNKSNGKNCAVLIKGGHLDACDVLFDGKNFNEFKSEKIHTKNTHGTGCTLSSAIACALASGLDLPKSISHAKNFVLNAIKNDINIGKGCGAINHCYNIQAPF</sequence>
<keyword evidence="4" id="KW-0547">Nucleotide-binding</keyword>
<dbReference type="InterPro" id="IPR013749">
    <property type="entry name" value="PM/HMP-P_kinase-1"/>
</dbReference>
<proteinExistence type="predicted"/>
<keyword evidence="5 8" id="KW-0418">Kinase</keyword>
<dbReference type="GO" id="GO:0005829">
    <property type="term" value="C:cytosol"/>
    <property type="evidence" value="ECO:0007669"/>
    <property type="project" value="TreeGrafter"/>
</dbReference>
<reference evidence="8 9" key="1">
    <citation type="submission" date="2020-02" db="EMBL/GenBank/DDBJ databases">
        <title>Complete genome sequence of the novel Campylobacter species Candidatus Campylobacter infans.</title>
        <authorList>
            <person name="Duim B."/>
            <person name="Zomer A."/>
            <person name="van der Graaf L."/>
            <person name="Wagenaar J."/>
        </authorList>
    </citation>
    <scope>NUCLEOTIDE SEQUENCE [LARGE SCALE GENOMIC DNA]</scope>
    <source>
        <strain evidence="8 9">19S00001</strain>
    </source>
</reference>
<dbReference type="Pfam" id="PF08543">
    <property type="entry name" value="Phos_pyr_kin"/>
    <property type="match status" value="1"/>
</dbReference>
<dbReference type="GO" id="GO:0008972">
    <property type="term" value="F:phosphomethylpyrimidine kinase activity"/>
    <property type="evidence" value="ECO:0007669"/>
    <property type="project" value="InterPro"/>
</dbReference>
<dbReference type="GO" id="GO:0008902">
    <property type="term" value="F:hydroxymethylpyrimidine kinase activity"/>
    <property type="evidence" value="ECO:0007669"/>
    <property type="project" value="UniProtKB-EC"/>
</dbReference>
<keyword evidence="6" id="KW-0067">ATP-binding</keyword>
<feature type="domain" description="Pyridoxamine kinase/Phosphomethylpyrimidine kinase" evidence="7">
    <location>
        <begin position="11"/>
        <end position="258"/>
    </location>
</feature>
<dbReference type="InterPro" id="IPR004399">
    <property type="entry name" value="HMP/HMP-P_kinase_dom"/>
</dbReference>
<dbReference type="FunFam" id="3.40.1190.20:FF:000003">
    <property type="entry name" value="Phosphomethylpyrimidine kinase ThiD"/>
    <property type="match status" value="1"/>
</dbReference>
<dbReference type="Proteomes" id="UP000509414">
    <property type="component" value="Chromosome"/>
</dbReference>
<evidence type="ECO:0000313" key="9">
    <source>
        <dbReference type="Proteomes" id="UP000509414"/>
    </source>
</evidence>
<organism evidence="8 9">
    <name type="scientific">Candidatus Campylobacter infans</name>
    <dbReference type="NCBI Taxonomy" id="2561898"/>
    <lineage>
        <taxon>Bacteria</taxon>
        <taxon>Pseudomonadati</taxon>
        <taxon>Campylobacterota</taxon>
        <taxon>Epsilonproteobacteria</taxon>
        <taxon>Campylobacterales</taxon>
        <taxon>Campylobacteraceae</taxon>
        <taxon>Campylobacter</taxon>
    </lineage>
</organism>
<evidence type="ECO:0000259" key="7">
    <source>
        <dbReference type="Pfam" id="PF08543"/>
    </source>
</evidence>
<evidence type="ECO:0000256" key="6">
    <source>
        <dbReference type="ARBA" id="ARBA00022840"/>
    </source>
</evidence>
<dbReference type="PANTHER" id="PTHR20858:SF17">
    <property type="entry name" value="HYDROXYMETHYLPYRIMIDINE_PHOSPHOMETHYLPYRIMIDINE KINASE THI20-RELATED"/>
    <property type="match status" value="1"/>
</dbReference>
<dbReference type="EMBL" id="CP049075">
    <property type="protein sequence ID" value="QLI05062.1"/>
    <property type="molecule type" value="Genomic_DNA"/>
</dbReference>